<evidence type="ECO:0000313" key="2">
    <source>
        <dbReference type="WBParaSite" id="ES5_v2.g25023.t1"/>
    </source>
</evidence>
<evidence type="ECO:0000313" key="1">
    <source>
        <dbReference type="Proteomes" id="UP000887579"/>
    </source>
</evidence>
<organism evidence="1 2">
    <name type="scientific">Panagrolaimus sp. ES5</name>
    <dbReference type="NCBI Taxonomy" id="591445"/>
    <lineage>
        <taxon>Eukaryota</taxon>
        <taxon>Metazoa</taxon>
        <taxon>Ecdysozoa</taxon>
        <taxon>Nematoda</taxon>
        <taxon>Chromadorea</taxon>
        <taxon>Rhabditida</taxon>
        <taxon>Tylenchina</taxon>
        <taxon>Panagrolaimomorpha</taxon>
        <taxon>Panagrolaimoidea</taxon>
        <taxon>Panagrolaimidae</taxon>
        <taxon>Panagrolaimus</taxon>
    </lineage>
</organism>
<accession>A0AC34G5D5</accession>
<dbReference type="WBParaSite" id="ES5_v2.g25023.t1">
    <property type="protein sequence ID" value="ES5_v2.g25023.t1"/>
    <property type="gene ID" value="ES5_v2.g25023"/>
</dbReference>
<dbReference type="Proteomes" id="UP000887579">
    <property type="component" value="Unplaced"/>
</dbReference>
<name>A0AC34G5D5_9BILA</name>
<sequence>MGGGGTSTVTAVDAPMCDGGSATVTAVSALMGREESSTMTAVGALFVGNPPYASLEGSTVSFFLHFFPKI</sequence>
<reference evidence="2" key="1">
    <citation type="submission" date="2022-11" db="UniProtKB">
        <authorList>
            <consortium name="WormBaseParasite"/>
        </authorList>
    </citation>
    <scope>IDENTIFICATION</scope>
</reference>
<protein>
    <submittedName>
        <fullName evidence="2">Uncharacterized protein</fullName>
    </submittedName>
</protein>
<proteinExistence type="predicted"/>